<keyword evidence="2" id="KW-1185">Reference proteome</keyword>
<protein>
    <submittedName>
        <fullName evidence="1">Uncharacterized protein</fullName>
    </submittedName>
</protein>
<dbReference type="EMBL" id="JBCGBO010000007">
    <property type="protein sequence ID" value="KAK9187607.1"/>
    <property type="molecule type" value="Genomic_DNA"/>
</dbReference>
<proteinExistence type="predicted"/>
<dbReference type="Proteomes" id="UP001428341">
    <property type="component" value="Unassembled WGS sequence"/>
</dbReference>
<sequence length="95" mass="10251">MAFKEAAVHGFDPATFPYGYLVIKESVVSEQPRLVDQSLTVERATRLSDPTTRAPEPEAGFKCALSRSESVKDRWSAPAPNGTVLLASRSQLSAG</sequence>
<organism evidence="1 2">
    <name type="scientific">Citrus x changshan-huyou</name>
    <dbReference type="NCBI Taxonomy" id="2935761"/>
    <lineage>
        <taxon>Eukaryota</taxon>
        <taxon>Viridiplantae</taxon>
        <taxon>Streptophyta</taxon>
        <taxon>Embryophyta</taxon>
        <taxon>Tracheophyta</taxon>
        <taxon>Spermatophyta</taxon>
        <taxon>Magnoliopsida</taxon>
        <taxon>eudicotyledons</taxon>
        <taxon>Gunneridae</taxon>
        <taxon>Pentapetalae</taxon>
        <taxon>rosids</taxon>
        <taxon>malvids</taxon>
        <taxon>Sapindales</taxon>
        <taxon>Rutaceae</taxon>
        <taxon>Aurantioideae</taxon>
        <taxon>Citrus</taxon>
    </lineage>
</organism>
<dbReference type="AlphaFoldDB" id="A0AAP0QDM7"/>
<accession>A0AAP0QDM7</accession>
<reference evidence="1 2" key="1">
    <citation type="submission" date="2024-05" db="EMBL/GenBank/DDBJ databases">
        <title>Haplotype-resolved chromosome-level genome assembly of Huyou (Citrus changshanensis).</title>
        <authorList>
            <person name="Miao C."/>
            <person name="Chen W."/>
            <person name="Wu Y."/>
            <person name="Wang L."/>
            <person name="Zhao S."/>
            <person name="Grierson D."/>
            <person name="Xu C."/>
            <person name="Chen K."/>
        </authorList>
    </citation>
    <scope>NUCLEOTIDE SEQUENCE [LARGE SCALE GENOMIC DNA]</scope>
    <source>
        <strain evidence="1">01-14</strain>
        <tissue evidence="1">Leaf</tissue>
    </source>
</reference>
<gene>
    <name evidence="1" type="ORF">WN944_019005</name>
</gene>
<comment type="caution">
    <text evidence="1">The sequence shown here is derived from an EMBL/GenBank/DDBJ whole genome shotgun (WGS) entry which is preliminary data.</text>
</comment>
<evidence type="ECO:0000313" key="1">
    <source>
        <dbReference type="EMBL" id="KAK9187607.1"/>
    </source>
</evidence>
<name>A0AAP0QDM7_9ROSI</name>
<evidence type="ECO:0000313" key="2">
    <source>
        <dbReference type="Proteomes" id="UP001428341"/>
    </source>
</evidence>